<feature type="binding site" evidence="4">
    <location>
        <position position="343"/>
    </location>
    <ligand>
        <name>Zn(2+)</name>
        <dbReference type="ChEBI" id="CHEBI:29105"/>
    </ligand>
</feature>
<dbReference type="Pfam" id="PF02146">
    <property type="entry name" value="SIR2"/>
    <property type="match status" value="1"/>
</dbReference>
<dbReference type="InterPro" id="IPR050134">
    <property type="entry name" value="NAD-dep_sirtuin_deacylases"/>
</dbReference>
<evidence type="ECO:0000313" key="8">
    <source>
        <dbReference type="Proteomes" id="UP000800094"/>
    </source>
</evidence>
<dbReference type="GO" id="GO:0031508">
    <property type="term" value="P:pericentric heterochromatin formation"/>
    <property type="evidence" value="ECO:0007669"/>
    <property type="project" value="TreeGrafter"/>
</dbReference>
<feature type="compositionally biased region" description="Low complexity" evidence="5">
    <location>
        <begin position="93"/>
        <end position="106"/>
    </location>
</feature>
<feature type="domain" description="Deacetylase sirtuin-type" evidence="6">
    <location>
        <begin position="166"/>
        <end position="463"/>
    </location>
</feature>
<dbReference type="InterPro" id="IPR026590">
    <property type="entry name" value="Ssirtuin_cat_dom"/>
</dbReference>
<dbReference type="GeneID" id="54573667"/>
<gene>
    <name evidence="7" type="ORF">BU26DRAFT_176285</name>
</gene>
<keyword evidence="4" id="KW-0862">Zinc</keyword>
<accession>A0A6A6HU70</accession>
<keyword evidence="4" id="KW-0479">Metal-binding</keyword>
<dbReference type="GO" id="GO:0031934">
    <property type="term" value="C:mating-type region heterochromatin"/>
    <property type="evidence" value="ECO:0007669"/>
    <property type="project" value="TreeGrafter"/>
</dbReference>
<dbReference type="GO" id="GO:0000122">
    <property type="term" value="P:negative regulation of transcription by RNA polymerase II"/>
    <property type="evidence" value="ECO:0007669"/>
    <property type="project" value="TreeGrafter"/>
</dbReference>
<dbReference type="GO" id="GO:0070403">
    <property type="term" value="F:NAD+ binding"/>
    <property type="evidence" value="ECO:0007669"/>
    <property type="project" value="InterPro"/>
</dbReference>
<dbReference type="PROSITE" id="PS50305">
    <property type="entry name" value="SIRTUIN"/>
    <property type="match status" value="1"/>
</dbReference>
<dbReference type="GO" id="GO:1990414">
    <property type="term" value="P:replication-born double-strand break repair via sister chromatid exchange"/>
    <property type="evidence" value="ECO:0007669"/>
    <property type="project" value="TreeGrafter"/>
</dbReference>
<dbReference type="Proteomes" id="UP000800094">
    <property type="component" value="Unassembled WGS sequence"/>
</dbReference>
<proteinExistence type="inferred from homology"/>
<dbReference type="PANTHER" id="PTHR11085">
    <property type="entry name" value="NAD-DEPENDENT PROTEIN DEACYLASE SIRTUIN-5, MITOCHONDRIAL-RELATED"/>
    <property type="match status" value="1"/>
</dbReference>
<keyword evidence="2" id="KW-0808">Transferase</keyword>
<dbReference type="RefSeq" id="XP_033676336.1">
    <property type="nucleotide sequence ID" value="XM_033820337.1"/>
</dbReference>
<dbReference type="PANTHER" id="PTHR11085:SF15">
    <property type="entry name" value="NAD-DEPENDENT HISTONE DEACETYLASE HST4"/>
    <property type="match status" value="1"/>
</dbReference>
<reference evidence="7" key="1">
    <citation type="journal article" date="2020" name="Stud. Mycol.">
        <title>101 Dothideomycetes genomes: a test case for predicting lifestyles and emergence of pathogens.</title>
        <authorList>
            <person name="Haridas S."/>
            <person name="Albert R."/>
            <person name="Binder M."/>
            <person name="Bloem J."/>
            <person name="Labutti K."/>
            <person name="Salamov A."/>
            <person name="Andreopoulos B."/>
            <person name="Baker S."/>
            <person name="Barry K."/>
            <person name="Bills G."/>
            <person name="Bluhm B."/>
            <person name="Cannon C."/>
            <person name="Castanera R."/>
            <person name="Culley D."/>
            <person name="Daum C."/>
            <person name="Ezra D."/>
            <person name="Gonzalez J."/>
            <person name="Henrissat B."/>
            <person name="Kuo A."/>
            <person name="Liang C."/>
            <person name="Lipzen A."/>
            <person name="Lutzoni F."/>
            <person name="Magnuson J."/>
            <person name="Mondo S."/>
            <person name="Nolan M."/>
            <person name="Ohm R."/>
            <person name="Pangilinan J."/>
            <person name="Park H.-J."/>
            <person name="Ramirez L."/>
            <person name="Alfaro M."/>
            <person name="Sun H."/>
            <person name="Tritt A."/>
            <person name="Yoshinaga Y."/>
            <person name="Zwiers L.-H."/>
            <person name="Turgeon B."/>
            <person name="Goodwin S."/>
            <person name="Spatafora J."/>
            <person name="Crous P."/>
            <person name="Grigoriev I."/>
        </authorList>
    </citation>
    <scope>NUCLEOTIDE SEQUENCE</scope>
    <source>
        <strain evidence="7">CBS 122368</strain>
    </source>
</reference>
<evidence type="ECO:0000256" key="2">
    <source>
        <dbReference type="ARBA" id="ARBA00022679"/>
    </source>
</evidence>
<evidence type="ECO:0000313" key="7">
    <source>
        <dbReference type="EMBL" id="KAF2241332.1"/>
    </source>
</evidence>
<organism evidence="7 8">
    <name type="scientific">Trematosphaeria pertusa</name>
    <dbReference type="NCBI Taxonomy" id="390896"/>
    <lineage>
        <taxon>Eukaryota</taxon>
        <taxon>Fungi</taxon>
        <taxon>Dikarya</taxon>
        <taxon>Ascomycota</taxon>
        <taxon>Pezizomycotina</taxon>
        <taxon>Dothideomycetes</taxon>
        <taxon>Pleosporomycetidae</taxon>
        <taxon>Pleosporales</taxon>
        <taxon>Massarineae</taxon>
        <taxon>Trematosphaeriaceae</taxon>
        <taxon>Trematosphaeria</taxon>
    </lineage>
</organism>
<feature type="region of interest" description="Disordered" evidence="5">
    <location>
        <begin position="1"/>
        <end position="153"/>
    </location>
</feature>
<dbReference type="Gene3D" id="3.40.50.1220">
    <property type="entry name" value="TPP-binding domain"/>
    <property type="match status" value="1"/>
</dbReference>
<evidence type="ECO:0000256" key="5">
    <source>
        <dbReference type="SAM" id="MobiDB-lite"/>
    </source>
</evidence>
<feature type="binding site" evidence="4">
    <location>
        <position position="340"/>
    </location>
    <ligand>
        <name>Zn(2+)</name>
        <dbReference type="ChEBI" id="CHEBI:29105"/>
    </ligand>
</feature>
<feature type="compositionally biased region" description="Polar residues" evidence="5">
    <location>
        <begin position="25"/>
        <end position="44"/>
    </location>
</feature>
<feature type="binding site" evidence="4">
    <location>
        <position position="321"/>
    </location>
    <ligand>
        <name>Zn(2+)</name>
        <dbReference type="ChEBI" id="CHEBI:29105"/>
    </ligand>
</feature>
<protein>
    <submittedName>
        <fullName evidence="7">DHS-like NAD/FAD-binding domain-containing protein</fullName>
    </submittedName>
</protein>
<dbReference type="GO" id="GO:0006282">
    <property type="term" value="P:regulation of DNA repair"/>
    <property type="evidence" value="ECO:0007669"/>
    <property type="project" value="TreeGrafter"/>
</dbReference>
<sequence length="463" mass="50697">MQRTPPPQRTVTDPLNEIDPANIIDPNQRSSRLPLTSTHPQHASLTHLLLGNIGEEPRGSRRDQMRSPTPPTTPGLSGGRPIRSPTSPGGIVSCSPSSAGGRSESSWEGFADSPEEHPQRRERSGSPMNIDPPHTPTPSRQPGPPNNPRGVPKKRTTARLDLLQSPPADLKPLKDLLEMLRSKNKIVVIAGAGISTSARIPNFRSRSGLFQNLGKDHKGISAGKDLFDASVYQTEESVSLFHDTVRYLSELTRKARPTNFHLLLAKLAKEGRLLRLYTQNIDGIDVALEGLNTQVPLPEKDPWPKTIQLHGGFDKMVCSKCHGISPLQAEKFIGPEPPACPTCLENDRGRKEAGKRSHGIGTLRPRMVLYNQHNPDGEAIGSCVSAGLRRRPDAVIVVGTALSVPAVRRTTQDMCATVRDRRNGMNIWINIDSEPRQQLANLLDFVVKGPCDKVAQLALQTWD</sequence>
<dbReference type="InterPro" id="IPR003000">
    <property type="entry name" value="Sirtuin"/>
</dbReference>
<dbReference type="InterPro" id="IPR026591">
    <property type="entry name" value="Sirtuin_cat_small_dom_sf"/>
</dbReference>
<feature type="active site" description="Proton acceptor" evidence="4">
    <location>
        <position position="310"/>
    </location>
</feature>
<feature type="compositionally biased region" description="Basic and acidic residues" evidence="5">
    <location>
        <begin position="55"/>
        <end position="65"/>
    </location>
</feature>
<evidence type="ECO:0000256" key="4">
    <source>
        <dbReference type="PROSITE-ProRule" id="PRU00236"/>
    </source>
</evidence>
<dbReference type="GO" id="GO:0005634">
    <property type="term" value="C:nucleus"/>
    <property type="evidence" value="ECO:0007669"/>
    <property type="project" value="TreeGrafter"/>
</dbReference>
<keyword evidence="3" id="KW-0520">NAD</keyword>
<dbReference type="InterPro" id="IPR029035">
    <property type="entry name" value="DHS-like_NAD/FAD-binding_dom"/>
</dbReference>
<feature type="compositionally biased region" description="Basic and acidic residues" evidence="5">
    <location>
        <begin position="114"/>
        <end position="124"/>
    </location>
</feature>
<comment type="similarity">
    <text evidence="1">Belongs to the sirtuin family. Class I subfamily.</text>
</comment>
<dbReference type="AlphaFoldDB" id="A0A6A6HU70"/>
<feature type="binding site" evidence="4">
    <location>
        <position position="318"/>
    </location>
    <ligand>
        <name>Zn(2+)</name>
        <dbReference type="ChEBI" id="CHEBI:29105"/>
    </ligand>
</feature>
<dbReference type="GO" id="GO:0017136">
    <property type="term" value="F:histone deacetylase activity, NAD-dependent"/>
    <property type="evidence" value="ECO:0007669"/>
    <property type="project" value="TreeGrafter"/>
</dbReference>
<dbReference type="Gene3D" id="3.30.1600.10">
    <property type="entry name" value="SIR2/SIRT2 'Small Domain"/>
    <property type="match status" value="1"/>
</dbReference>
<feature type="compositionally biased region" description="Pro residues" evidence="5">
    <location>
        <begin position="133"/>
        <end position="147"/>
    </location>
</feature>
<keyword evidence="8" id="KW-1185">Reference proteome</keyword>
<name>A0A6A6HU70_9PLEO</name>
<evidence type="ECO:0000259" key="6">
    <source>
        <dbReference type="PROSITE" id="PS50305"/>
    </source>
</evidence>
<dbReference type="OrthoDB" id="2919105at2759"/>
<dbReference type="GO" id="GO:0046872">
    <property type="term" value="F:metal ion binding"/>
    <property type="evidence" value="ECO:0007669"/>
    <property type="project" value="UniProtKB-KW"/>
</dbReference>
<dbReference type="SUPFAM" id="SSF52467">
    <property type="entry name" value="DHS-like NAD/FAD-binding domain"/>
    <property type="match status" value="1"/>
</dbReference>
<dbReference type="EMBL" id="ML987212">
    <property type="protein sequence ID" value="KAF2241332.1"/>
    <property type="molecule type" value="Genomic_DNA"/>
</dbReference>
<evidence type="ECO:0000256" key="3">
    <source>
        <dbReference type="ARBA" id="ARBA00023027"/>
    </source>
</evidence>
<evidence type="ECO:0000256" key="1">
    <source>
        <dbReference type="ARBA" id="ARBA00006924"/>
    </source>
</evidence>